<gene>
    <name evidence="3" type="ORF">ENV62_03490</name>
</gene>
<organism evidence="3">
    <name type="scientific">Desulfobacca acetoxidans</name>
    <dbReference type="NCBI Taxonomy" id="60893"/>
    <lineage>
        <taxon>Bacteria</taxon>
        <taxon>Pseudomonadati</taxon>
        <taxon>Thermodesulfobacteriota</taxon>
        <taxon>Desulfobaccia</taxon>
        <taxon>Desulfobaccales</taxon>
        <taxon>Desulfobaccaceae</taxon>
        <taxon>Desulfobacca</taxon>
    </lineage>
</organism>
<dbReference type="InterPro" id="IPR029061">
    <property type="entry name" value="THDP-binding"/>
</dbReference>
<evidence type="ECO:0000256" key="1">
    <source>
        <dbReference type="ARBA" id="ARBA00023002"/>
    </source>
</evidence>
<reference evidence="3" key="1">
    <citation type="journal article" date="2020" name="mSystems">
        <title>Genome- and Community-Level Interaction Insights into Carbon Utilization and Element Cycling Functions of Hydrothermarchaeota in Hydrothermal Sediment.</title>
        <authorList>
            <person name="Zhou Z."/>
            <person name="Liu Y."/>
            <person name="Xu W."/>
            <person name="Pan J."/>
            <person name="Luo Z.H."/>
            <person name="Li M."/>
        </authorList>
    </citation>
    <scope>NUCLEOTIDE SEQUENCE [LARGE SCALE GENOMIC DNA]</scope>
    <source>
        <strain evidence="3">SpSt-776</strain>
    </source>
</reference>
<dbReference type="GO" id="GO:0044281">
    <property type="term" value="P:small molecule metabolic process"/>
    <property type="evidence" value="ECO:0007669"/>
    <property type="project" value="UniProtKB-ARBA"/>
</dbReference>
<dbReference type="Pfam" id="PF02775">
    <property type="entry name" value="TPP_enzyme_C"/>
    <property type="match status" value="1"/>
</dbReference>
<keyword evidence="3" id="KW-0670">Pyruvate</keyword>
<dbReference type="EMBL" id="DTHB01000027">
    <property type="protein sequence ID" value="HGB14288.1"/>
    <property type="molecule type" value="Genomic_DNA"/>
</dbReference>
<dbReference type="PANTHER" id="PTHR42897">
    <property type="entry name" value="PYRUVATE SYNTHASE SUBUNIT PORB"/>
    <property type="match status" value="1"/>
</dbReference>
<evidence type="ECO:0000313" key="3">
    <source>
        <dbReference type="EMBL" id="HGB14288.1"/>
    </source>
</evidence>
<dbReference type="InterPro" id="IPR011766">
    <property type="entry name" value="TPP_enzyme_TPP-bd"/>
</dbReference>
<protein>
    <submittedName>
        <fullName evidence="3">Pyruvate synthase</fullName>
    </submittedName>
</protein>
<accession>A0A7C3WH06</accession>
<name>A0A7C3WH06_9BACT</name>
<keyword evidence="1" id="KW-0560">Oxidoreductase</keyword>
<sequence length="281" mass="30328">MCAGCGGLEAVHEIYDILGVNTVFVNAAGCLTLLATYPFTPFRGSWLYTAMASAPAGAQGIRDALDLLLEKGRMAPEENLEVVVLTGDGAAYGMGLSATSSAVERGLNFLYLCYDNEGFGNTGQQYSEATPHAARTATSMSRAGFTGYKKDLFAIWIAHKPAYAATVVGAEPLDLARKIEKAKNLKGPRLILALAPCPPGWDFNPKEGVEIGKLAVKTGIWPLKEYVDGRVVHTKIPHPRLPVEEYLKRQGRFGHLFEPERNDALIAEIQALVDAYWAGVG</sequence>
<feature type="domain" description="Thiamine pyrophosphate enzyme TPP-binding" evidence="2">
    <location>
        <begin position="28"/>
        <end position="191"/>
    </location>
</feature>
<dbReference type="AlphaFoldDB" id="A0A7C3WH06"/>
<dbReference type="Gene3D" id="3.40.50.970">
    <property type="match status" value="1"/>
</dbReference>
<evidence type="ECO:0000259" key="2">
    <source>
        <dbReference type="Pfam" id="PF02775"/>
    </source>
</evidence>
<comment type="caution">
    <text evidence="3">The sequence shown here is derived from an EMBL/GenBank/DDBJ whole genome shotgun (WGS) entry which is preliminary data.</text>
</comment>
<proteinExistence type="predicted"/>
<dbReference type="InterPro" id="IPR051479">
    <property type="entry name" value="PorB-like"/>
</dbReference>
<dbReference type="PANTHER" id="PTHR42897:SF2">
    <property type="entry name" value="PYRUVATE SYNTHASE SUBUNIT PORB"/>
    <property type="match status" value="1"/>
</dbReference>
<dbReference type="GO" id="GO:0016491">
    <property type="term" value="F:oxidoreductase activity"/>
    <property type="evidence" value="ECO:0007669"/>
    <property type="project" value="UniProtKB-KW"/>
</dbReference>
<dbReference type="SUPFAM" id="SSF52518">
    <property type="entry name" value="Thiamin diphosphate-binding fold (THDP-binding)"/>
    <property type="match status" value="1"/>
</dbReference>
<dbReference type="GO" id="GO:0030976">
    <property type="term" value="F:thiamine pyrophosphate binding"/>
    <property type="evidence" value="ECO:0007669"/>
    <property type="project" value="InterPro"/>
</dbReference>